<feature type="signal peptide" evidence="1">
    <location>
        <begin position="1"/>
        <end position="19"/>
    </location>
</feature>
<dbReference type="Pfam" id="PF06903">
    <property type="entry name" value="VirK"/>
    <property type="match status" value="1"/>
</dbReference>
<dbReference type="EMBL" id="LNYH01000023">
    <property type="protein sequence ID" value="KTD31355.1"/>
    <property type="molecule type" value="Genomic_DNA"/>
</dbReference>
<dbReference type="AlphaFoldDB" id="A0A0W0WG90"/>
<reference evidence="2 3" key="1">
    <citation type="submission" date="2015-11" db="EMBL/GenBank/DDBJ databases">
        <title>Genomic analysis of 38 Legionella species identifies large and diverse effector repertoires.</title>
        <authorList>
            <person name="Burstein D."/>
            <person name="Amaro F."/>
            <person name="Zusman T."/>
            <person name="Lifshitz Z."/>
            <person name="Cohen O."/>
            <person name="Gilbert J.A."/>
            <person name="Pupko T."/>
            <person name="Shuman H.A."/>
            <person name="Segal G."/>
        </authorList>
    </citation>
    <scope>NUCLEOTIDE SEQUENCE [LARGE SCALE GENOMIC DNA]</scope>
    <source>
        <strain evidence="2 3">Bercovier 4</strain>
    </source>
</reference>
<comment type="caution">
    <text evidence="2">The sequence shown here is derived from an EMBL/GenBank/DDBJ whole genome shotgun (WGS) entry which is preliminary data.</text>
</comment>
<sequence>MRRLVFSVFATLALSSVQADELTSFPQVANAVAKGKSIHFIFHLNQCTADYTLPRNVVSVKPNAVLLMGNSKITASDRHFTMDEPAYKGVPIYSYAKMNLDAEGHGSLRVDIMHAENYALITSHMFQCPFGKGMKVYS</sequence>
<evidence type="ECO:0000313" key="2">
    <source>
        <dbReference type="EMBL" id="KTD31355.1"/>
    </source>
</evidence>
<accession>A0A0W0WG90</accession>
<keyword evidence="3" id="KW-1185">Reference proteome</keyword>
<gene>
    <name evidence="2" type="ORF">Lisr_0666</name>
</gene>
<dbReference type="PATRIC" id="fig|454.4.peg.712"/>
<protein>
    <submittedName>
        <fullName evidence="2">VirK protein</fullName>
    </submittedName>
</protein>
<dbReference type="InterPro" id="IPR010694">
    <property type="entry name" value="Uncharacterised_VirK"/>
</dbReference>
<proteinExistence type="predicted"/>
<evidence type="ECO:0000256" key="1">
    <source>
        <dbReference type="SAM" id="SignalP"/>
    </source>
</evidence>
<feature type="chain" id="PRO_5006915453" evidence="1">
    <location>
        <begin position="20"/>
        <end position="138"/>
    </location>
</feature>
<evidence type="ECO:0000313" key="3">
    <source>
        <dbReference type="Proteomes" id="UP000054761"/>
    </source>
</evidence>
<dbReference type="RefSeq" id="WP_058501043.1">
    <property type="nucleotide sequence ID" value="NZ_CAAAJA010000024.1"/>
</dbReference>
<dbReference type="Proteomes" id="UP000054761">
    <property type="component" value="Unassembled WGS sequence"/>
</dbReference>
<name>A0A0W0WG90_9GAMM</name>
<organism evidence="2 3">
    <name type="scientific">Legionella israelensis</name>
    <dbReference type="NCBI Taxonomy" id="454"/>
    <lineage>
        <taxon>Bacteria</taxon>
        <taxon>Pseudomonadati</taxon>
        <taxon>Pseudomonadota</taxon>
        <taxon>Gammaproteobacteria</taxon>
        <taxon>Legionellales</taxon>
        <taxon>Legionellaceae</taxon>
        <taxon>Legionella</taxon>
    </lineage>
</organism>
<keyword evidence="1" id="KW-0732">Signal</keyword>
<dbReference type="STRING" id="454.Lisr_0666"/>